<dbReference type="InterPro" id="IPR029058">
    <property type="entry name" value="AB_hydrolase_fold"/>
</dbReference>
<dbReference type="PANTHER" id="PTHR11820:SF7">
    <property type="entry name" value="ACYLPYRUVASE FAHD1, MITOCHONDRIAL"/>
    <property type="match status" value="1"/>
</dbReference>
<dbReference type="InterPro" id="IPR011234">
    <property type="entry name" value="Fumarylacetoacetase-like_C"/>
</dbReference>
<dbReference type="SUPFAM" id="SSF56529">
    <property type="entry name" value="FAH"/>
    <property type="match status" value="1"/>
</dbReference>
<dbReference type="PANTHER" id="PTHR11820">
    <property type="entry name" value="ACYLPYRUVASE"/>
    <property type="match status" value="1"/>
</dbReference>
<dbReference type="SUPFAM" id="SSF53474">
    <property type="entry name" value="alpha/beta-Hydrolases"/>
    <property type="match status" value="1"/>
</dbReference>
<evidence type="ECO:0000259" key="4">
    <source>
        <dbReference type="Pfam" id="PF12697"/>
    </source>
</evidence>
<evidence type="ECO:0000313" key="5">
    <source>
        <dbReference type="EMBL" id="KAF2214317.1"/>
    </source>
</evidence>
<dbReference type="AlphaFoldDB" id="A0A6A6FLI6"/>
<keyword evidence="2" id="KW-0479">Metal-binding</keyword>
<gene>
    <name evidence="5" type="ORF">CERZMDRAFT_37904</name>
</gene>
<evidence type="ECO:0000313" key="6">
    <source>
        <dbReference type="Proteomes" id="UP000799539"/>
    </source>
</evidence>
<protein>
    <recommendedName>
        <fullName evidence="7">AB hydrolase-1 domain-containing protein</fullName>
    </recommendedName>
</protein>
<feature type="domain" description="AB hydrolase-1" evidence="4">
    <location>
        <begin position="347"/>
        <end position="583"/>
    </location>
</feature>
<accession>A0A6A6FLI6</accession>
<evidence type="ECO:0008006" key="7">
    <source>
        <dbReference type="Google" id="ProtNLM"/>
    </source>
</evidence>
<sequence>MPSNDQYQFCAYIDPAHGRERIGSLNGDQIQPLAYPSGTPLSNLYEVISLDESTIIPFSDPLPRSSVQLLPPINGRDILCVGKNYAEHAVEFNKSGFDSSDKVDQPTHPVIFTKRFTSIIAHGEEILPHPEFTQSADFEGELGVIIGKPGFRISEKDATNHVWGYTIVNDMTARERQRDHKQFYIGKSPDTFCPMGPVAVPANRFTGALRVQTKINGELRQNATTDDLIFSISFLIKTLSEGQTLMPGDVLATGTPAGVGIGRNPPVYLNPGDEIAISIDGLGTLTNKIALKSAANPTLLRVQQNQLKAIPTTNAGNSLHANVGLTNIAGKPLNVLRRGVECGSPAVFLHGLGGTLDYWTPLIQRAGLDKSHALHLFDFEGHGQSPTSPLSKITISSLAADLKNIFQNAGIVPESDATLFAHSMGCIVAIKFVLDNPRLVKKLVLIGPPPIPLPDAVSKNNKARAMLVRQKTMAAVVDDIVGAGTSAKTQSENGLAVSAVRMSLLAQDPEGYAKACDGLAGATDAKDLSAIPAETLIVTGSEDKVSPPALCQGYSEKLRNSRGLVVLEDVGHWHVFEDVQGVANSLTAFS</sequence>
<dbReference type="InterPro" id="IPR036663">
    <property type="entry name" value="Fumarylacetoacetase_C_sf"/>
</dbReference>
<dbReference type="GO" id="GO:0006107">
    <property type="term" value="P:oxaloacetate metabolic process"/>
    <property type="evidence" value="ECO:0007669"/>
    <property type="project" value="UniProtKB-ARBA"/>
</dbReference>
<evidence type="ECO:0000256" key="2">
    <source>
        <dbReference type="ARBA" id="ARBA00022723"/>
    </source>
</evidence>
<dbReference type="Proteomes" id="UP000799539">
    <property type="component" value="Unassembled WGS sequence"/>
</dbReference>
<dbReference type="GO" id="GO:0050163">
    <property type="term" value="F:oxaloacetate tautomerase activity"/>
    <property type="evidence" value="ECO:0007669"/>
    <property type="project" value="UniProtKB-ARBA"/>
</dbReference>
<dbReference type="EMBL" id="ML992668">
    <property type="protein sequence ID" value="KAF2214317.1"/>
    <property type="molecule type" value="Genomic_DNA"/>
</dbReference>
<dbReference type="GO" id="GO:0018773">
    <property type="term" value="F:acetylpyruvate hydrolase activity"/>
    <property type="evidence" value="ECO:0007669"/>
    <property type="project" value="TreeGrafter"/>
</dbReference>
<proteinExistence type="inferred from homology"/>
<keyword evidence="6" id="KW-1185">Reference proteome</keyword>
<dbReference type="Gene3D" id="3.90.850.10">
    <property type="entry name" value="Fumarylacetoacetase-like, C-terminal domain"/>
    <property type="match status" value="1"/>
</dbReference>
<dbReference type="GO" id="GO:0046872">
    <property type="term" value="F:metal ion binding"/>
    <property type="evidence" value="ECO:0007669"/>
    <property type="project" value="UniProtKB-KW"/>
</dbReference>
<dbReference type="InterPro" id="IPR000073">
    <property type="entry name" value="AB_hydrolase_1"/>
</dbReference>
<organism evidence="5 6">
    <name type="scientific">Cercospora zeae-maydis SCOH1-5</name>
    <dbReference type="NCBI Taxonomy" id="717836"/>
    <lineage>
        <taxon>Eukaryota</taxon>
        <taxon>Fungi</taxon>
        <taxon>Dikarya</taxon>
        <taxon>Ascomycota</taxon>
        <taxon>Pezizomycotina</taxon>
        <taxon>Dothideomycetes</taxon>
        <taxon>Dothideomycetidae</taxon>
        <taxon>Mycosphaerellales</taxon>
        <taxon>Mycosphaerellaceae</taxon>
        <taxon>Cercospora</taxon>
    </lineage>
</organism>
<reference evidence="5" key="1">
    <citation type="journal article" date="2020" name="Stud. Mycol.">
        <title>101 Dothideomycetes genomes: a test case for predicting lifestyles and emergence of pathogens.</title>
        <authorList>
            <person name="Haridas S."/>
            <person name="Albert R."/>
            <person name="Binder M."/>
            <person name="Bloem J."/>
            <person name="Labutti K."/>
            <person name="Salamov A."/>
            <person name="Andreopoulos B."/>
            <person name="Baker S."/>
            <person name="Barry K."/>
            <person name="Bills G."/>
            <person name="Bluhm B."/>
            <person name="Cannon C."/>
            <person name="Castanera R."/>
            <person name="Culley D."/>
            <person name="Daum C."/>
            <person name="Ezra D."/>
            <person name="Gonzalez J."/>
            <person name="Henrissat B."/>
            <person name="Kuo A."/>
            <person name="Liang C."/>
            <person name="Lipzen A."/>
            <person name="Lutzoni F."/>
            <person name="Magnuson J."/>
            <person name="Mondo S."/>
            <person name="Nolan M."/>
            <person name="Ohm R."/>
            <person name="Pangilinan J."/>
            <person name="Park H.-J."/>
            <person name="Ramirez L."/>
            <person name="Alfaro M."/>
            <person name="Sun H."/>
            <person name="Tritt A."/>
            <person name="Yoshinaga Y."/>
            <person name="Zwiers L.-H."/>
            <person name="Turgeon B."/>
            <person name="Goodwin S."/>
            <person name="Spatafora J."/>
            <person name="Crous P."/>
            <person name="Grigoriev I."/>
        </authorList>
    </citation>
    <scope>NUCLEOTIDE SEQUENCE</scope>
    <source>
        <strain evidence="5">SCOH1-5</strain>
    </source>
</reference>
<dbReference type="Pfam" id="PF12697">
    <property type="entry name" value="Abhydrolase_6"/>
    <property type="match status" value="1"/>
</dbReference>
<name>A0A6A6FLI6_9PEZI</name>
<evidence type="ECO:0000256" key="1">
    <source>
        <dbReference type="ARBA" id="ARBA00010211"/>
    </source>
</evidence>
<dbReference type="FunFam" id="3.90.850.10:FF:000002">
    <property type="entry name" value="2-hydroxyhepta-2,4-diene-1,7-dioate isomerase"/>
    <property type="match status" value="1"/>
</dbReference>
<dbReference type="Pfam" id="PF01557">
    <property type="entry name" value="FAA_hydrolase"/>
    <property type="match status" value="1"/>
</dbReference>
<evidence type="ECO:0000259" key="3">
    <source>
        <dbReference type="Pfam" id="PF01557"/>
    </source>
</evidence>
<comment type="similarity">
    <text evidence="1">Belongs to the FAH family.</text>
</comment>
<feature type="domain" description="Fumarylacetoacetase-like C-terminal" evidence="3">
    <location>
        <begin position="78"/>
        <end position="289"/>
    </location>
</feature>
<dbReference type="Gene3D" id="3.40.50.1820">
    <property type="entry name" value="alpha/beta hydrolase"/>
    <property type="match status" value="1"/>
</dbReference>
<dbReference type="OrthoDB" id="194468at2759"/>